<gene>
    <name evidence="3" type="ORF">BOTBODRAFT_182358</name>
</gene>
<dbReference type="Pfam" id="PF09011">
    <property type="entry name" value="HMG_box_2"/>
    <property type="match status" value="1"/>
</dbReference>
<feature type="compositionally biased region" description="Basic and acidic residues" evidence="1">
    <location>
        <begin position="233"/>
        <end position="247"/>
    </location>
</feature>
<evidence type="ECO:0000313" key="3">
    <source>
        <dbReference type="EMBL" id="KDQ05646.1"/>
    </source>
</evidence>
<dbReference type="InParanoid" id="A0A067M226"/>
<proteinExistence type="predicted"/>
<feature type="compositionally biased region" description="Basic and acidic residues" evidence="1">
    <location>
        <begin position="254"/>
        <end position="265"/>
    </location>
</feature>
<dbReference type="InterPro" id="IPR009071">
    <property type="entry name" value="HMG_box_dom"/>
</dbReference>
<dbReference type="Proteomes" id="UP000027195">
    <property type="component" value="Unassembled WGS sequence"/>
</dbReference>
<feature type="compositionally biased region" description="Polar residues" evidence="1">
    <location>
        <begin position="31"/>
        <end position="40"/>
    </location>
</feature>
<evidence type="ECO:0000256" key="1">
    <source>
        <dbReference type="SAM" id="MobiDB-lite"/>
    </source>
</evidence>
<evidence type="ECO:0000259" key="2">
    <source>
        <dbReference type="Pfam" id="PF09011"/>
    </source>
</evidence>
<reference evidence="4" key="1">
    <citation type="journal article" date="2014" name="Proc. Natl. Acad. Sci. U.S.A.">
        <title>Extensive sampling of basidiomycete genomes demonstrates inadequacy of the white-rot/brown-rot paradigm for wood decay fungi.</title>
        <authorList>
            <person name="Riley R."/>
            <person name="Salamov A.A."/>
            <person name="Brown D.W."/>
            <person name="Nagy L.G."/>
            <person name="Floudas D."/>
            <person name="Held B.W."/>
            <person name="Levasseur A."/>
            <person name="Lombard V."/>
            <person name="Morin E."/>
            <person name="Otillar R."/>
            <person name="Lindquist E.A."/>
            <person name="Sun H."/>
            <person name="LaButti K.M."/>
            <person name="Schmutz J."/>
            <person name="Jabbour D."/>
            <person name="Luo H."/>
            <person name="Baker S.E."/>
            <person name="Pisabarro A.G."/>
            <person name="Walton J.D."/>
            <person name="Blanchette R.A."/>
            <person name="Henrissat B."/>
            <person name="Martin F."/>
            <person name="Cullen D."/>
            <person name="Hibbett D.S."/>
            <person name="Grigoriev I.V."/>
        </authorList>
    </citation>
    <scope>NUCLEOTIDE SEQUENCE [LARGE SCALE GENOMIC DNA]</scope>
    <source>
        <strain evidence="4">FD-172 SS1</strain>
    </source>
</reference>
<dbReference type="AlphaFoldDB" id="A0A067M226"/>
<feature type="region of interest" description="Disordered" evidence="1">
    <location>
        <begin position="26"/>
        <end position="59"/>
    </location>
</feature>
<accession>A0A067M226</accession>
<evidence type="ECO:0000313" key="4">
    <source>
        <dbReference type="Proteomes" id="UP000027195"/>
    </source>
</evidence>
<sequence>MEAIPGATDHLDNILRAAMTEAVAQDADNASVASHGTSTGRAGRKSKASPPFTWTLPTGETLPLQRREVSIIDTQEKYTFTMGFFEEYRQQLQNHQGKDWVNVQVLNEWASKYDIPPLVEEEIRRENPGDSEETLRKKMLFALGEKLTKFFNNRAKAKVVKASAIATKASMEVSGRARSGRELFIDTIREDVLARARAEFDKQKAAHEKGEGPAPEKVLNIMMGYSSEEWKALSPEERESWAEEAQVKRGQRQQIKDGKPVDSSV</sequence>
<keyword evidence="4" id="KW-1185">Reference proteome</keyword>
<feature type="domain" description="HMG box" evidence="2">
    <location>
        <begin position="222"/>
        <end position="254"/>
    </location>
</feature>
<name>A0A067M226_BOTB1</name>
<feature type="region of interest" description="Disordered" evidence="1">
    <location>
        <begin position="233"/>
        <end position="265"/>
    </location>
</feature>
<protein>
    <recommendedName>
        <fullName evidence="2">HMG box domain-containing protein</fullName>
    </recommendedName>
</protein>
<organism evidence="3 4">
    <name type="scientific">Botryobasidium botryosum (strain FD-172 SS1)</name>
    <dbReference type="NCBI Taxonomy" id="930990"/>
    <lineage>
        <taxon>Eukaryota</taxon>
        <taxon>Fungi</taxon>
        <taxon>Dikarya</taxon>
        <taxon>Basidiomycota</taxon>
        <taxon>Agaricomycotina</taxon>
        <taxon>Agaricomycetes</taxon>
        <taxon>Cantharellales</taxon>
        <taxon>Botryobasidiaceae</taxon>
        <taxon>Botryobasidium</taxon>
    </lineage>
</organism>
<dbReference type="HOGENOM" id="CLU_1089857_0_0_1"/>
<dbReference type="EMBL" id="KL198216">
    <property type="protein sequence ID" value="KDQ05646.1"/>
    <property type="molecule type" value="Genomic_DNA"/>
</dbReference>